<comment type="caution">
    <text evidence="1">The sequence shown here is derived from an EMBL/GenBank/DDBJ whole genome shotgun (WGS) entry which is preliminary data.</text>
</comment>
<accession>A0A2R6C0I2</accession>
<organism evidence="1 2">
    <name type="scientific">Candidatus Marsarchaeota G2 archaeon ECH_B_SAG-G16</name>
    <dbReference type="NCBI Taxonomy" id="1978167"/>
    <lineage>
        <taxon>Archaea</taxon>
        <taxon>Candidatus Marsarchaeota</taxon>
        <taxon>Candidatus Marsarchaeota group 2</taxon>
    </lineage>
</organism>
<dbReference type="EMBL" id="NEXO01000064">
    <property type="protein sequence ID" value="PSO04383.1"/>
    <property type="molecule type" value="Genomic_DNA"/>
</dbReference>
<dbReference type="AlphaFoldDB" id="A0A2R6C0I2"/>
<evidence type="ECO:0000313" key="2">
    <source>
        <dbReference type="Proteomes" id="UP000241886"/>
    </source>
</evidence>
<reference evidence="1 2" key="1">
    <citation type="submission" date="2017-04" db="EMBL/GenBank/DDBJ databases">
        <title>Novel microbial lineages endemic to geothermal iron-oxide mats fill important gaps in the evolutionary history of Archaea.</title>
        <authorList>
            <person name="Jay Z.J."/>
            <person name="Beam J.P."/>
            <person name="Dlakic M."/>
            <person name="Rusch D.B."/>
            <person name="Kozubal M.A."/>
            <person name="Inskeep W.P."/>
        </authorList>
    </citation>
    <scope>NUCLEOTIDE SEQUENCE [LARGE SCALE GENOMIC DNA]</scope>
    <source>
        <strain evidence="1">ECH_B_SAG-G16</strain>
    </source>
</reference>
<sequence length="68" mass="8038">MLLFRKSVKSQKAVMKLSKEHEEQEVLWCEKEVITPKVKPTEIQEFVCYSARDLSLNYKRALVFVPTH</sequence>
<gene>
    <name evidence="1" type="ORF">B9Q13_04780</name>
</gene>
<protein>
    <submittedName>
        <fullName evidence="1">Uncharacterized protein</fullName>
    </submittedName>
</protein>
<dbReference type="Proteomes" id="UP000241886">
    <property type="component" value="Unassembled WGS sequence"/>
</dbReference>
<evidence type="ECO:0000313" key="1">
    <source>
        <dbReference type="EMBL" id="PSO04383.1"/>
    </source>
</evidence>
<proteinExistence type="predicted"/>
<name>A0A2R6C0I2_9ARCH</name>